<dbReference type="EMBL" id="JAVUPU010000010">
    <property type="protein sequence ID" value="MDT9600626.1"/>
    <property type="molecule type" value="Genomic_DNA"/>
</dbReference>
<dbReference type="Proteomes" id="UP001259572">
    <property type="component" value="Unassembled WGS sequence"/>
</dbReference>
<gene>
    <name evidence="7" type="ORF">RQX22_16820</name>
</gene>
<evidence type="ECO:0000256" key="3">
    <source>
        <dbReference type="ARBA" id="ARBA00022989"/>
    </source>
</evidence>
<feature type="transmembrane region" description="Helical" evidence="5">
    <location>
        <begin position="322"/>
        <end position="345"/>
    </location>
</feature>
<keyword evidence="3 5" id="KW-1133">Transmembrane helix</keyword>
<feature type="transmembrane region" description="Helical" evidence="5">
    <location>
        <begin position="182"/>
        <end position="209"/>
    </location>
</feature>
<reference evidence="7 8" key="1">
    <citation type="submission" date="2023-05" db="EMBL/GenBank/DDBJ databases">
        <authorList>
            <person name="Guo Y."/>
        </authorList>
    </citation>
    <scope>NUCLEOTIDE SEQUENCE [LARGE SCALE GENOMIC DNA]</scope>
    <source>
        <strain evidence="7 8">GR2756</strain>
    </source>
</reference>
<comment type="subcellular location">
    <subcellularLocation>
        <location evidence="5">Cell membrane</location>
        <topology evidence="5">Multi-pass membrane protein</topology>
    </subcellularLocation>
    <subcellularLocation>
        <location evidence="1">Membrane</location>
        <topology evidence="1">Multi-pass membrane protein</topology>
    </subcellularLocation>
</comment>
<feature type="transmembrane region" description="Helical" evidence="5">
    <location>
        <begin position="89"/>
        <end position="110"/>
    </location>
</feature>
<name>A0ABU3QB54_9SPHN</name>
<feature type="transmembrane region" description="Helical" evidence="5">
    <location>
        <begin position="221"/>
        <end position="245"/>
    </location>
</feature>
<keyword evidence="4 5" id="KW-0472">Membrane</keyword>
<dbReference type="InterPro" id="IPR002781">
    <property type="entry name" value="TM_pro_TauE-like"/>
</dbReference>
<evidence type="ECO:0000256" key="1">
    <source>
        <dbReference type="ARBA" id="ARBA00004141"/>
    </source>
</evidence>
<evidence type="ECO:0000256" key="5">
    <source>
        <dbReference type="RuleBase" id="RU363041"/>
    </source>
</evidence>
<organism evidence="7 8">
    <name type="scientific">Sphingosinicella rhizophila</name>
    <dbReference type="NCBI Taxonomy" id="3050082"/>
    <lineage>
        <taxon>Bacteria</taxon>
        <taxon>Pseudomonadati</taxon>
        <taxon>Pseudomonadota</taxon>
        <taxon>Alphaproteobacteria</taxon>
        <taxon>Sphingomonadales</taxon>
        <taxon>Sphingosinicellaceae</taxon>
        <taxon>Sphingosinicella</taxon>
    </lineage>
</organism>
<feature type="transmembrane region" description="Helical" evidence="5">
    <location>
        <begin position="284"/>
        <end position="310"/>
    </location>
</feature>
<comment type="caution">
    <text evidence="7">The sequence shown here is derived from an EMBL/GenBank/DDBJ whole genome shotgun (WGS) entry which is preliminary data.</text>
</comment>
<dbReference type="PANTHER" id="PTHR43483">
    <property type="entry name" value="MEMBRANE TRANSPORTER PROTEIN HI_0806-RELATED"/>
    <property type="match status" value="1"/>
</dbReference>
<evidence type="ECO:0000313" key="7">
    <source>
        <dbReference type="EMBL" id="MDT9600626.1"/>
    </source>
</evidence>
<comment type="similarity">
    <text evidence="5">Belongs to the 4-toluene sulfonate uptake permease (TSUP) (TC 2.A.102) family.</text>
</comment>
<dbReference type="PANTHER" id="PTHR43483:SF3">
    <property type="entry name" value="MEMBRANE TRANSPORTER PROTEIN HI_0806-RELATED"/>
    <property type="match status" value="1"/>
</dbReference>
<feature type="transmembrane region" description="Helical" evidence="5">
    <location>
        <begin position="352"/>
        <end position="373"/>
    </location>
</feature>
<proteinExistence type="inferred from homology"/>
<accession>A0ABU3QB54</accession>
<feature type="transmembrane region" description="Helical" evidence="5">
    <location>
        <begin position="131"/>
        <end position="155"/>
    </location>
</feature>
<protein>
    <recommendedName>
        <fullName evidence="5">Probable membrane transporter protein</fullName>
    </recommendedName>
</protein>
<evidence type="ECO:0000256" key="4">
    <source>
        <dbReference type="ARBA" id="ARBA00023136"/>
    </source>
</evidence>
<dbReference type="Pfam" id="PF01925">
    <property type="entry name" value="TauE"/>
    <property type="match status" value="2"/>
</dbReference>
<feature type="transmembrane region" description="Helical" evidence="5">
    <location>
        <begin position="257"/>
        <end position="277"/>
    </location>
</feature>
<keyword evidence="8" id="KW-1185">Reference proteome</keyword>
<feature type="region of interest" description="Disordered" evidence="6">
    <location>
        <begin position="25"/>
        <end position="46"/>
    </location>
</feature>
<evidence type="ECO:0000313" key="8">
    <source>
        <dbReference type="Proteomes" id="UP001259572"/>
    </source>
</evidence>
<keyword evidence="5" id="KW-1003">Cell membrane</keyword>
<sequence>MASLAREGERWPRFDQARLLRPADNPRHRLERDEARRRDADTHAQDQHCAEAEIVYDLPRTGWTERAIIASGAVQACIVLKGAAAMNQLVTPIIIAALVATALWFCVKWWRLERPRAAAGEEKRRLSPLDGLIGFIANFFDTLGIGSFATTTAMFKLGRRVADEQIPGTLNVGNALPTMTQALIFITIVTVDPLTLVTMIAAAVTGAWLGVGIVSRLPRRAIQIGMGSALLIAAVLLLASLLQWMPGGGEAVGLDGIKLVVAVAVSFLLGALMMLGIGLYAPCLILVSLLGINPLAAFPIMMGSCAFLMPAGGARFVATGRYSFKAALALALGGIPAVLIAAYFVKSLPLDWLRWLVLIVVIYAAATMLLSAWRDARGRAPSPEEAAPAVH</sequence>
<keyword evidence="2 5" id="KW-0812">Transmembrane</keyword>
<evidence type="ECO:0000256" key="6">
    <source>
        <dbReference type="SAM" id="MobiDB-lite"/>
    </source>
</evidence>
<evidence type="ECO:0000256" key="2">
    <source>
        <dbReference type="ARBA" id="ARBA00022692"/>
    </source>
</evidence>